<dbReference type="AlphaFoldDB" id="A0A084VZ11"/>
<name>A0A084VZ11_ANOSI</name>
<keyword evidence="4" id="KW-1185">Reference proteome</keyword>
<sequence>MRSGAQSSPPASPKRGTVLSRSGRANFHRNGTRLGGDAARRTRRCTIVCPWRRGVTGRGLRRMPRGIHTVPLRKTTPWQPHAGDLHSIEPPPTQPSTPKGVQASRVHRSPPRRSAVFAMKKMHAAAAASSRVKSNGNAGKVALGNERLHLGHNPLPAGRSWGFVGAPSGQGVGPSGSDQR</sequence>
<feature type="region of interest" description="Disordered" evidence="1">
    <location>
        <begin position="1"/>
        <end position="38"/>
    </location>
</feature>
<dbReference type="VEuPathDB" id="VectorBase:ASIC010983"/>
<evidence type="ECO:0000256" key="1">
    <source>
        <dbReference type="SAM" id="MobiDB-lite"/>
    </source>
</evidence>
<dbReference type="Proteomes" id="UP000030765">
    <property type="component" value="Unassembled WGS sequence"/>
</dbReference>
<feature type="region of interest" description="Disordered" evidence="1">
    <location>
        <begin position="127"/>
        <end position="180"/>
    </location>
</feature>
<evidence type="ECO:0000313" key="2">
    <source>
        <dbReference type="EMBL" id="KFB43205.1"/>
    </source>
</evidence>
<gene>
    <name evidence="2" type="ORF">ZHAS_00010983</name>
</gene>
<protein>
    <submittedName>
        <fullName evidence="2 3">Uncharacterized protein</fullName>
    </submittedName>
</protein>
<evidence type="ECO:0000313" key="3">
    <source>
        <dbReference type="EnsemblMetazoa" id="ASIC010983-PA"/>
    </source>
</evidence>
<evidence type="ECO:0000313" key="4">
    <source>
        <dbReference type="Proteomes" id="UP000030765"/>
    </source>
</evidence>
<dbReference type="EMBL" id="ATLV01018580">
    <property type="status" value="NOT_ANNOTATED_CDS"/>
    <property type="molecule type" value="Genomic_DNA"/>
</dbReference>
<dbReference type="EnsemblMetazoa" id="ASIC010983-RA">
    <property type="protein sequence ID" value="ASIC010983-PA"/>
    <property type="gene ID" value="ASIC010983"/>
</dbReference>
<accession>A0A084VZ11</accession>
<proteinExistence type="predicted"/>
<feature type="region of interest" description="Disordered" evidence="1">
    <location>
        <begin position="73"/>
        <end position="109"/>
    </location>
</feature>
<organism evidence="2">
    <name type="scientific">Anopheles sinensis</name>
    <name type="common">Mosquito</name>
    <dbReference type="NCBI Taxonomy" id="74873"/>
    <lineage>
        <taxon>Eukaryota</taxon>
        <taxon>Metazoa</taxon>
        <taxon>Ecdysozoa</taxon>
        <taxon>Arthropoda</taxon>
        <taxon>Hexapoda</taxon>
        <taxon>Insecta</taxon>
        <taxon>Pterygota</taxon>
        <taxon>Neoptera</taxon>
        <taxon>Endopterygota</taxon>
        <taxon>Diptera</taxon>
        <taxon>Nematocera</taxon>
        <taxon>Culicoidea</taxon>
        <taxon>Culicidae</taxon>
        <taxon>Anophelinae</taxon>
        <taxon>Anopheles</taxon>
    </lineage>
</organism>
<reference evidence="2 4" key="1">
    <citation type="journal article" date="2014" name="BMC Genomics">
        <title>Genome sequence of Anopheles sinensis provides insight into genetics basis of mosquito competence for malaria parasites.</title>
        <authorList>
            <person name="Zhou D."/>
            <person name="Zhang D."/>
            <person name="Ding G."/>
            <person name="Shi L."/>
            <person name="Hou Q."/>
            <person name="Ye Y."/>
            <person name="Xu Y."/>
            <person name="Zhou H."/>
            <person name="Xiong C."/>
            <person name="Li S."/>
            <person name="Yu J."/>
            <person name="Hong S."/>
            <person name="Yu X."/>
            <person name="Zou P."/>
            <person name="Chen C."/>
            <person name="Chang X."/>
            <person name="Wang W."/>
            <person name="Lv Y."/>
            <person name="Sun Y."/>
            <person name="Ma L."/>
            <person name="Shen B."/>
            <person name="Zhu C."/>
        </authorList>
    </citation>
    <scope>NUCLEOTIDE SEQUENCE [LARGE SCALE GENOMIC DNA]</scope>
</reference>
<dbReference type="EMBL" id="KE525238">
    <property type="protein sequence ID" value="KFB43205.1"/>
    <property type="molecule type" value="Genomic_DNA"/>
</dbReference>
<reference evidence="3" key="2">
    <citation type="submission" date="2020-05" db="UniProtKB">
        <authorList>
            <consortium name="EnsemblMetazoa"/>
        </authorList>
    </citation>
    <scope>IDENTIFICATION</scope>
</reference>